<dbReference type="PANTHER" id="PTHR39741">
    <property type="entry name" value="F-BOX DOMAIN CONTAINING PROTEIN, EXPRESSED"/>
    <property type="match status" value="1"/>
</dbReference>
<accession>A0AAV6MEP5</accession>
<keyword evidence="3" id="KW-1185">Reference proteome</keyword>
<protein>
    <submittedName>
        <fullName evidence="2">F-box protein</fullName>
    </submittedName>
</protein>
<dbReference type="InterPro" id="IPR055336">
    <property type="entry name" value="At4g00755-like"/>
</dbReference>
<name>A0AAV6MEP5_9ROSI</name>
<feature type="non-terminal residue" evidence="2">
    <location>
        <position position="1"/>
    </location>
</feature>
<reference evidence="2 3" key="1">
    <citation type="journal article" date="2021" name="Hortic Res">
        <title>The domestication of Cucurbita argyrosperma as revealed by the genome of its wild relative.</title>
        <authorList>
            <person name="Barrera-Redondo J."/>
            <person name="Sanchez-de la Vega G."/>
            <person name="Aguirre-Liguori J.A."/>
            <person name="Castellanos-Morales G."/>
            <person name="Gutierrez-Guerrero Y.T."/>
            <person name="Aguirre-Dugua X."/>
            <person name="Aguirre-Planter E."/>
            <person name="Tenaillon M.I."/>
            <person name="Lira-Saade R."/>
            <person name="Eguiarte L.E."/>
        </authorList>
    </citation>
    <scope>NUCLEOTIDE SEQUENCE [LARGE SCALE GENOMIC DNA]</scope>
    <source>
        <strain evidence="2">JBR-2021</strain>
    </source>
</reference>
<dbReference type="Proteomes" id="UP000685013">
    <property type="component" value="Chromosome 15"/>
</dbReference>
<sequence length="425" mass="47403">MSMAPPPLCEIERATLLGKYIQTKPNCRSPSLGFHCHLLLLPSSEALAKLASGKMDTSSWDILKWLGVDLSLKIFTHLDDLSDLVRICLVSSSWRQLVIENSLSKQLFLRLFPDLSGAAHFIEVNGMIDTSTVESSNITKGEYLLRLHRIYLLLARSLNPVTRNDCVGVAIEASSTDNNPLESIENTLEPGDRLYNRASYWSSLGSRDPDVPETLTYGLVSNLCAISEIHIQPFLAYFQDGFPIYSAKAVRFKMGHQKLSVNSSTSVSNGLAVDYSSASDHFIWTYVSPEFPMAQENTLQIFKLPEPAFCVGGVLQVELLGRVQRQEMDGLYYLCVSHVEVVGRPLLPEYDVDIIDQSGKCILKYFPELPEPSSTNGEIGRGRSRASRLVQRGVHGWEHIVLNTLLGGRGMFDDDDDIDEEIAEW</sequence>
<organism evidence="2 3">
    <name type="scientific">Cucurbita argyrosperma subsp. sororia</name>
    <dbReference type="NCBI Taxonomy" id="37648"/>
    <lineage>
        <taxon>Eukaryota</taxon>
        <taxon>Viridiplantae</taxon>
        <taxon>Streptophyta</taxon>
        <taxon>Embryophyta</taxon>
        <taxon>Tracheophyta</taxon>
        <taxon>Spermatophyta</taxon>
        <taxon>Magnoliopsida</taxon>
        <taxon>eudicotyledons</taxon>
        <taxon>Gunneridae</taxon>
        <taxon>Pentapetalae</taxon>
        <taxon>rosids</taxon>
        <taxon>fabids</taxon>
        <taxon>Cucurbitales</taxon>
        <taxon>Cucurbitaceae</taxon>
        <taxon>Cucurbiteae</taxon>
        <taxon>Cucurbita</taxon>
    </lineage>
</organism>
<evidence type="ECO:0000313" key="2">
    <source>
        <dbReference type="EMBL" id="KAG6579694.1"/>
    </source>
</evidence>
<dbReference type="InterPro" id="IPR001810">
    <property type="entry name" value="F-box_dom"/>
</dbReference>
<dbReference type="PANTHER" id="PTHR39741:SF2">
    <property type="entry name" value="F-BOX DOMAIN-CONTAINING PROTEIN"/>
    <property type="match status" value="1"/>
</dbReference>
<dbReference type="Pfam" id="PF12937">
    <property type="entry name" value="F-box-like"/>
    <property type="match status" value="1"/>
</dbReference>
<feature type="domain" description="F-box" evidence="1">
    <location>
        <begin position="69"/>
        <end position="110"/>
    </location>
</feature>
<evidence type="ECO:0000313" key="3">
    <source>
        <dbReference type="Proteomes" id="UP000685013"/>
    </source>
</evidence>
<gene>
    <name evidence="2" type="ORF">SDJN03_24142</name>
</gene>
<dbReference type="EMBL" id="JAGKQH010000015">
    <property type="protein sequence ID" value="KAG6579694.1"/>
    <property type="molecule type" value="Genomic_DNA"/>
</dbReference>
<evidence type="ECO:0000259" key="1">
    <source>
        <dbReference type="Pfam" id="PF12937"/>
    </source>
</evidence>
<comment type="caution">
    <text evidence="2">The sequence shown here is derived from an EMBL/GenBank/DDBJ whole genome shotgun (WGS) entry which is preliminary data.</text>
</comment>
<dbReference type="AlphaFoldDB" id="A0AAV6MEP5"/>
<proteinExistence type="predicted"/>